<dbReference type="InterPro" id="IPR011110">
    <property type="entry name" value="Reg_prop"/>
</dbReference>
<feature type="transmembrane region" description="Helical" evidence="2">
    <location>
        <begin position="742"/>
        <end position="759"/>
    </location>
</feature>
<evidence type="ECO:0000313" key="5">
    <source>
        <dbReference type="EMBL" id="QTD53162.1"/>
    </source>
</evidence>
<evidence type="ECO:0000256" key="2">
    <source>
        <dbReference type="SAM" id="Phobius"/>
    </source>
</evidence>
<dbReference type="Pfam" id="PF07494">
    <property type="entry name" value="Reg_prop"/>
    <property type="match status" value="7"/>
</dbReference>
<dbReference type="InterPro" id="IPR010559">
    <property type="entry name" value="Sig_transdc_His_kin_internal"/>
</dbReference>
<dbReference type="EMBL" id="CP071793">
    <property type="protein sequence ID" value="QTD53162.1"/>
    <property type="molecule type" value="Genomic_DNA"/>
</dbReference>
<keyword evidence="2" id="KW-0812">Transmembrane</keyword>
<evidence type="ECO:0000313" key="6">
    <source>
        <dbReference type="Proteomes" id="UP000663929"/>
    </source>
</evidence>
<evidence type="ECO:0000256" key="1">
    <source>
        <dbReference type="SAM" id="Coils"/>
    </source>
</evidence>
<dbReference type="RefSeq" id="WP_237383261.1">
    <property type="nucleotide sequence ID" value="NZ_CP071793.1"/>
</dbReference>
<dbReference type="InterPro" id="IPR036890">
    <property type="entry name" value="HATPase_C_sf"/>
</dbReference>
<sequence length="988" mass="112543">MLRSISPSFPIKAAVLLWALSSCPALWAQRYAFHNLSIENGLPQSSIRALHQDAKGFLWFGTLAGVRRFDGVEFRNPFLRDVERLHAARFITEDSRGRVWIATDRGAVTYSDNGIQHYKDFDGIQSPTLNHIIEDSQGWIWFATNFGISVLKQDGTIRNFGPSDGLEPHNVNRLYEDHQGHIWLGTDNGLLVYDRTSFRDKGLELGLPPVRIRHLFGENSQAVWIGTDNGLYAWVDRRLHHYDAQSGLGGNSVRAIVRDRAGYLWTGHENGVCRLDLSAGYAQPRKLNLTSANGLCEGSVFHIIEDREGNLWFGTNSGASKLNNLAFVSFTKDQGMGSDVWSIVQEESGRLWLGTQRGVYSLEPDLENAVITPWRRNQDLPSQEVRGLHLEKDGTLWLATRHGLARHRDGHLKIWTRDDGLPDDFMRNLHKDREGRLWAATENGGLIYLTASDDETLHFLGPSNGLPTKRVFCTYQARNGRLWFGTESGLAYLDGDPAENRIQVLSERDGLPYNRVLCVNEDAEGRIWVGTTFGMAYYQNGEFHNFTRANGLHDEFIYFLIFDRNQALWMGTNKGVTRYQNDHFHHFNTHHGLAFNEMNVNAALLDRDGRLWFGCRGGVNRVNPDSVIINHTRPPVYITDFAVLNKSRPAVPNQELKHNENHVRIQFAALSYAVPESTLFRHKLVGLDSEWQVGTDRVVQYASLPPGQYSLVVEAQNEAGLWSEQPATFGFTIKPPYWRRPWFIGFGVFFLITLIYLRIKDLQKRNDILAREAELLLEKVEAEKAIELRQEAEIRLLHSQMNPHFLQNALNTAIYFAGNDTEKAKKILRKLSQIFRMNHKATLEGWSTLAAEITLIENYMEIQQLRFSDKLTYSADCPPDLLEEVIPGFIIQPLVENAAVHGVRNTLDPVQVTLTCRGSDDEIHVAVANNGQPLKRPFQDFLSEEHALGNINKRLHLLYNRNLHYSYEDGNLIFSFSMRRRHESHTGG</sequence>
<dbReference type="InterPro" id="IPR050640">
    <property type="entry name" value="Bact_2-comp_sensor_kinase"/>
</dbReference>
<feature type="domain" description="Two component regulator three Y" evidence="4">
    <location>
        <begin position="672"/>
        <end position="734"/>
    </location>
</feature>
<dbReference type="Gene3D" id="2.130.10.10">
    <property type="entry name" value="YVTN repeat-like/Quinoprotein amine dehydrogenase"/>
    <property type="match status" value="4"/>
</dbReference>
<name>A0A8A4TW19_SULCO</name>
<proteinExistence type="predicted"/>
<dbReference type="GO" id="GO:0000155">
    <property type="term" value="F:phosphorelay sensor kinase activity"/>
    <property type="evidence" value="ECO:0007669"/>
    <property type="project" value="InterPro"/>
</dbReference>
<evidence type="ECO:0000259" key="4">
    <source>
        <dbReference type="Pfam" id="PF07495"/>
    </source>
</evidence>
<keyword evidence="2" id="KW-0472">Membrane</keyword>
<keyword evidence="2" id="KW-1133">Transmembrane helix</keyword>
<reference evidence="5" key="1">
    <citation type="submission" date="2021-03" db="EMBL/GenBank/DDBJ databases">
        <title>Acanthopleuribacteraceae sp. M133.</title>
        <authorList>
            <person name="Wang G."/>
        </authorList>
    </citation>
    <scope>NUCLEOTIDE SEQUENCE</scope>
    <source>
        <strain evidence="5">M133</strain>
    </source>
</reference>
<dbReference type="Pfam" id="PF07495">
    <property type="entry name" value="Y_Y_Y"/>
    <property type="match status" value="1"/>
</dbReference>
<dbReference type="KEGG" id="scor:J3U87_11935"/>
<dbReference type="SUPFAM" id="SSF63829">
    <property type="entry name" value="Calcium-dependent phosphotriesterase"/>
    <property type="match status" value="3"/>
</dbReference>
<organism evidence="5 6">
    <name type="scientific">Sulfidibacter corallicola</name>
    <dbReference type="NCBI Taxonomy" id="2818388"/>
    <lineage>
        <taxon>Bacteria</taxon>
        <taxon>Pseudomonadati</taxon>
        <taxon>Acidobacteriota</taxon>
        <taxon>Holophagae</taxon>
        <taxon>Acanthopleuribacterales</taxon>
        <taxon>Acanthopleuribacteraceae</taxon>
        <taxon>Sulfidibacter</taxon>
    </lineage>
</organism>
<dbReference type="SUPFAM" id="SSF55874">
    <property type="entry name" value="ATPase domain of HSP90 chaperone/DNA topoisomerase II/histidine kinase"/>
    <property type="match status" value="1"/>
</dbReference>
<keyword evidence="1" id="KW-0175">Coiled coil</keyword>
<dbReference type="PANTHER" id="PTHR34220:SF7">
    <property type="entry name" value="SENSOR HISTIDINE KINASE YPDA"/>
    <property type="match status" value="1"/>
</dbReference>
<dbReference type="Proteomes" id="UP000663929">
    <property type="component" value="Chromosome"/>
</dbReference>
<dbReference type="InterPro" id="IPR011123">
    <property type="entry name" value="Y_Y_Y"/>
</dbReference>
<dbReference type="Gene3D" id="3.30.565.10">
    <property type="entry name" value="Histidine kinase-like ATPase, C-terminal domain"/>
    <property type="match status" value="1"/>
</dbReference>
<keyword evidence="5" id="KW-0808">Transferase</keyword>
<accession>A0A8A4TW19</accession>
<dbReference type="Pfam" id="PF06580">
    <property type="entry name" value="His_kinase"/>
    <property type="match status" value="1"/>
</dbReference>
<feature type="domain" description="Signal transduction histidine kinase internal region" evidence="3">
    <location>
        <begin position="792"/>
        <end position="871"/>
    </location>
</feature>
<dbReference type="PROSITE" id="PS51257">
    <property type="entry name" value="PROKAR_LIPOPROTEIN"/>
    <property type="match status" value="1"/>
</dbReference>
<gene>
    <name evidence="5" type="ORF">J3U87_11935</name>
</gene>
<dbReference type="AlphaFoldDB" id="A0A8A4TW19"/>
<protein>
    <submittedName>
        <fullName evidence="5">Histidine kinase</fullName>
    </submittedName>
</protein>
<dbReference type="GO" id="GO:0016020">
    <property type="term" value="C:membrane"/>
    <property type="evidence" value="ECO:0007669"/>
    <property type="project" value="InterPro"/>
</dbReference>
<dbReference type="PANTHER" id="PTHR34220">
    <property type="entry name" value="SENSOR HISTIDINE KINASE YPDA"/>
    <property type="match status" value="1"/>
</dbReference>
<keyword evidence="6" id="KW-1185">Reference proteome</keyword>
<dbReference type="InterPro" id="IPR015943">
    <property type="entry name" value="WD40/YVTN_repeat-like_dom_sf"/>
</dbReference>
<evidence type="ECO:0000259" key="3">
    <source>
        <dbReference type="Pfam" id="PF06580"/>
    </source>
</evidence>
<dbReference type="InterPro" id="IPR013783">
    <property type="entry name" value="Ig-like_fold"/>
</dbReference>
<feature type="coiled-coil region" evidence="1">
    <location>
        <begin position="759"/>
        <end position="790"/>
    </location>
</feature>
<keyword evidence="5" id="KW-0418">Kinase</keyword>
<dbReference type="Gene3D" id="2.60.40.10">
    <property type="entry name" value="Immunoglobulins"/>
    <property type="match status" value="1"/>
</dbReference>